<dbReference type="AlphaFoldDB" id="A0A6H3FAK1"/>
<evidence type="ECO:0000313" key="3">
    <source>
        <dbReference type="EMBL" id="TBH78982.1"/>
    </source>
</evidence>
<accession>A0A6H3FAK1</accession>
<gene>
    <name evidence="3" type="ORF">EB812_09160</name>
</gene>
<evidence type="ECO:0000313" key="4">
    <source>
        <dbReference type="Proteomes" id="UP000292919"/>
    </source>
</evidence>
<feature type="compositionally biased region" description="Low complexity" evidence="1">
    <location>
        <begin position="43"/>
        <end position="59"/>
    </location>
</feature>
<dbReference type="EMBL" id="SIXC01000011">
    <property type="protein sequence ID" value="TBH78982.1"/>
    <property type="molecule type" value="Genomic_DNA"/>
</dbReference>
<sequence length="113" mass="11648">MTESTRMLLRSAAFLTLMVVIGVAGMAVFALVERELHPAVATGPTAAGDKAAAAPANNAPHVPRAFGNTQRGLIEFAKALRPQKPAEPPAETAPPAQNAPMAARPSSPRAVSE</sequence>
<keyword evidence="2" id="KW-0812">Transmembrane</keyword>
<keyword evidence="4" id="KW-1185">Reference proteome</keyword>
<feature type="transmembrane region" description="Helical" evidence="2">
    <location>
        <begin position="12"/>
        <end position="32"/>
    </location>
</feature>
<dbReference type="Proteomes" id="UP000292919">
    <property type="component" value="Unassembled WGS sequence"/>
</dbReference>
<organism evidence="3 4">
    <name type="scientific">Desulfovibrio legallii</name>
    <dbReference type="NCBI Taxonomy" id="571438"/>
    <lineage>
        <taxon>Bacteria</taxon>
        <taxon>Pseudomonadati</taxon>
        <taxon>Thermodesulfobacteriota</taxon>
        <taxon>Desulfovibrionia</taxon>
        <taxon>Desulfovibrionales</taxon>
        <taxon>Desulfovibrionaceae</taxon>
        <taxon>Desulfovibrio</taxon>
    </lineage>
</organism>
<comment type="caution">
    <text evidence="3">The sequence shown here is derived from an EMBL/GenBank/DDBJ whole genome shotgun (WGS) entry which is preliminary data.</text>
</comment>
<dbReference type="RefSeq" id="WP_130958140.1">
    <property type="nucleotide sequence ID" value="NZ_JBHSHA010000015.1"/>
</dbReference>
<keyword evidence="2" id="KW-1133">Transmembrane helix</keyword>
<evidence type="ECO:0000256" key="1">
    <source>
        <dbReference type="SAM" id="MobiDB-lite"/>
    </source>
</evidence>
<evidence type="ECO:0000256" key="2">
    <source>
        <dbReference type="SAM" id="Phobius"/>
    </source>
</evidence>
<reference evidence="3 4" key="1">
    <citation type="submission" date="2018-12" db="EMBL/GenBank/DDBJ databases">
        <title>First genome draft of Desulfovibrio legallis sp. nov.</title>
        <authorList>
            <person name="Ben Dhia O."/>
            <person name="Najjari A."/>
            <person name="Ferjani R."/>
            <person name="Fhoula I."/>
            <person name="Fardeau M.-L."/>
            <person name="Boudabbous A."/>
            <person name="Ouzari H.I."/>
        </authorList>
    </citation>
    <scope>NUCLEOTIDE SEQUENCE [LARGE SCALE GENOMIC DNA]</scope>
    <source>
        <strain evidence="3 4">H1T</strain>
    </source>
</reference>
<proteinExistence type="predicted"/>
<feature type="region of interest" description="Disordered" evidence="1">
    <location>
        <begin position="43"/>
        <end position="113"/>
    </location>
</feature>
<protein>
    <submittedName>
        <fullName evidence="3">Uncharacterized protein</fullName>
    </submittedName>
</protein>
<keyword evidence="2" id="KW-0472">Membrane</keyword>
<name>A0A6H3FAK1_9BACT</name>
<feature type="compositionally biased region" description="Low complexity" evidence="1">
    <location>
        <begin position="93"/>
        <end position="113"/>
    </location>
</feature>